<feature type="region of interest" description="Disordered" evidence="1">
    <location>
        <begin position="243"/>
        <end position="288"/>
    </location>
</feature>
<comment type="caution">
    <text evidence="2">The sequence shown here is derived from an EMBL/GenBank/DDBJ whole genome shotgun (WGS) entry which is preliminary data.</text>
</comment>
<sequence length="288" mass="29099">MVTIGGGLSQKRHADRDVGTKLVLSNLECESALSTSKSLNPRRAFSRHRAGQTSISRATWQRPASGPGPRAPPTAAPPRRAAAAAGRRQSRPTLAVVFRSQSVSTACALASVCRDLPLRRSNVARGVRRAGSRSRGVRGAGGAPAAGAGPPVTPLRALGAEGARTTDALGASECVSRALGLAWRGAGGGAGAGSALDAVEGAAGGAGASGALAAAGVAMTVQREEGRAPRTRFMITDILDGAPRDLSAHRDSDSDRSATDSPGRVVVTAGARGRRRRTLAGVDPATPQ</sequence>
<feature type="compositionally biased region" description="Low complexity" evidence="1">
    <location>
        <begin position="77"/>
        <end position="87"/>
    </location>
</feature>
<feature type="compositionally biased region" description="Basic residues" evidence="1">
    <location>
        <begin position="127"/>
        <end position="136"/>
    </location>
</feature>
<evidence type="ECO:0000256" key="1">
    <source>
        <dbReference type="SAM" id="MobiDB-lite"/>
    </source>
</evidence>
<feature type="region of interest" description="Disordered" evidence="1">
    <location>
        <begin position="36"/>
        <end position="91"/>
    </location>
</feature>
<name>A0A4C1X0U0_EUMVA</name>
<gene>
    <name evidence="2" type="ORF">EVAR_53636_1</name>
</gene>
<accession>A0A4C1X0U0</accession>
<organism evidence="2 3">
    <name type="scientific">Eumeta variegata</name>
    <name type="common">Bagworm moth</name>
    <name type="synonym">Eumeta japonica</name>
    <dbReference type="NCBI Taxonomy" id="151549"/>
    <lineage>
        <taxon>Eukaryota</taxon>
        <taxon>Metazoa</taxon>
        <taxon>Ecdysozoa</taxon>
        <taxon>Arthropoda</taxon>
        <taxon>Hexapoda</taxon>
        <taxon>Insecta</taxon>
        <taxon>Pterygota</taxon>
        <taxon>Neoptera</taxon>
        <taxon>Endopterygota</taxon>
        <taxon>Lepidoptera</taxon>
        <taxon>Glossata</taxon>
        <taxon>Ditrysia</taxon>
        <taxon>Tineoidea</taxon>
        <taxon>Psychidae</taxon>
        <taxon>Oiketicinae</taxon>
        <taxon>Eumeta</taxon>
    </lineage>
</organism>
<proteinExistence type="predicted"/>
<feature type="region of interest" description="Disordered" evidence="1">
    <location>
        <begin position="127"/>
        <end position="152"/>
    </location>
</feature>
<feature type="compositionally biased region" description="Low complexity" evidence="1">
    <location>
        <begin position="259"/>
        <end position="271"/>
    </location>
</feature>
<feature type="compositionally biased region" description="Basic and acidic residues" evidence="1">
    <location>
        <begin position="243"/>
        <end position="258"/>
    </location>
</feature>
<dbReference type="OrthoDB" id="7491893at2759"/>
<dbReference type="AlphaFoldDB" id="A0A4C1X0U0"/>
<keyword evidence="3" id="KW-1185">Reference proteome</keyword>
<evidence type="ECO:0000313" key="3">
    <source>
        <dbReference type="Proteomes" id="UP000299102"/>
    </source>
</evidence>
<evidence type="ECO:0000313" key="2">
    <source>
        <dbReference type="EMBL" id="GBP56562.1"/>
    </source>
</evidence>
<dbReference type="EMBL" id="BGZK01000695">
    <property type="protein sequence ID" value="GBP56562.1"/>
    <property type="molecule type" value="Genomic_DNA"/>
</dbReference>
<protein>
    <submittedName>
        <fullName evidence="2">Uncharacterized protein</fullName>
    </submittedName>
</protein>
<reference evidence="2 3" key="1">
    <citation type="journal article" date="2019" name="Commun. Biol.">
        <title>The bagworm genome reveals a unique fibroin gene that provides high tensile strength.</title>
        <authorList>
            <person name="Kono N."/>
            <person name="Nakamura H."/>
            <person name="Ohtoshi R."/>
            <person name="Tomita M."/>
            <person name="Numata K."/>
            <person name="Arakawa K."/>
        </authorList>
    </citation>
    <scope>NUCLEOTIDE SEQUENCE [LARGE SCALE GENOMIC DNA]</scope>
</reference>
<dbReference type="Proteomes" id="UP000299102">
    <property type="component" value="Unassembled WGS sequence"/>
</dbReference>